<dbReference type="InterPro" id="IPR032816">
    <property type="entry name" value="VTT_dom"/>
</dbReference>
<evidence type="ECO:0000256" key="1">
    <source>
        <dbReference type="ARBA" id="ARBA00002978"/>
    </source>
</evidence>
<reference evidence="13 14" key="1">
    <citation type="journal article" date="2020" name="ISME J.">
        <title>Uncovering the hidden diversity of litter-decomposition mechanisms in mushroom-forming fungi.</title>
        <authorList>
            <person name="Floudas D."/>
            <person name="Bentzer J."/>
            <person name="Ahren D."/>
            <person name="Johansson T."/>
            <person name="Persson P."/>
            <person name="Tunlid A."/>
        </authorList>
    </citation>
    <scope>NUCLEOTIDE SEQUENCE [LARGE SCALE GENOMIC DNA]</scope>
    <source>
        <strain evidence="13 14">CBS 101986</strain>
    </source>
</reference>
<evidence type="ECO:0000256" key="3">
    <source>
        <dbReference type="ARBA" id="ARBA00008640"/>
    </source>
</evidence>
<keyword evidence="6 11" id="KW-0812">Transmembrane</keyword>
<feature type="transmembrane region" description="Helical" evidence="11">
    <location>
        <begin position="123"/>
        <end position="143"/>
    </location>
</feature>
<proteinExistence type="inferred from homology"/>
<evidence type="ECO:0000256" key="2">
    <source>
        <dbReference type="ARBA" id="ARBA00004653"/>
    </source>
</evidence>
<comment type="function">
    <text evidence="1">Golgi membrane protein involved in vesicular trafficking and spindle migration.</text>
</comment>
<evidence type="ECO:0000256" key="5">
    <source>
        <dbReference type="ARBA" id="ARBA00020673"/>
    </source>
</evidence>
<dbReference type="GO" id="GO:0000139">
    <property type="term" value="C:Golgi membrane"/>
    <property type="evidence" value="ECO:0007669"/>
    <property type="project" value="UniProtKB-SubCell"/>
</dbReference>
<feature type="transmembrane region" description="Helical" evidence="11">
    <location>
        <begin position="326"/>
        <end position="346"/>
    </location>
</feature>
<feature type="compositionally biased region" description="Low complexity" evidence="10">
    <location>
        <begin position="11"/>
        <end position="26"/>
    </location>
</feature>
<keyword evidence="9 11" id="KW-0472">Membrane</keyword>
<feature type="region of interest" description="Disordered" evidence="10">
    <location>
        <begin position="1"/>
        <end position="104"/>
    </location>
</feature>
<feature type="compositionally biased region" description="Low complexity" evidence="10">
    <location>
        <begin position="73"/>
        <end position="86"/>
    </location>
</feature>
<keyword evidence="7 11" id="KW-1133">Transmembrane helix</keyword>
<dbReference type="PANTHER" id="PTHR47549">
    <property type="entry name" value="GOLGI APPARATUS MEMBRANE PROTEIN TVP38-RELATED"/>
    <property type="match status" value="1"/>
</dbReference>
<keyword evidence="8" id="KW-0333">Golgi apparatus</keyword>
<keyword evidence="14" id="KW-1185">Reference proteome</keyword>
<dbReference type="OrthoDB" id="166803at2759"/>
<feature type="region of interest" description="Disordered" evidence="10">
    <location>
        <begin position="365"/>
        <end position="406"/>
    </location>
</feature>
<accession>A0A8H5F3H9</accession>
<gene>
    <name evidence="13" type="ORF">D9619_000841</name>
</gene>
<dbReference type="PANTHER" id="PTHR47549:SF3">
    <property type="entry name" value="GOLGI APPARATUS MEMBRANE PROTEIN TVP38"/>
    <property type="match status" value="1"/>
</dbReference>
<evidence type="ECO:0000259" key="12">
    <source>
        <dbReference type="Pfam" id="PF09335"/>
    </source>
</evidence>
<evidence type="ECO:0000256" key="11">
    <source>
        <dbReference type="SAM" id="Phobius"/>
    </source>
</evidence>
<evidence type="ECO:0000313" key="13">
    <source>
        <dbReference type="EMBL" id="KAF5322182.1"/>
    </source>
</evidence>
<dbReference type="Pfam" id="PF09335">
    <property type="entry name" value="VTT_dom"/>
    <property type="match status" value="1"/>
</dbReference>
<dbReference type="GO" id="GO:0000022">
    <property type="term" value="P:mitotic spindle elongation"/>
    <property type="evidence" value="ECO:0007669"/>
    <property type="project" value="TreeGrafter"/>
</dbReference>
<dbReference type="AlphaFoldDB" id="A0A8H5F3H9"/>
<sequence length="406" mass="45103">MESSTDLIILASPPRKAPAQAAQDAAEYNEKAAPLVATNIPDKKRPAPLPYHLPSQHSPAAQASAQWTPYRESPAPTSAYPASAGPHFSRPQPPHRARGLSHSSYPPRNKVETQSILGVLRPWLPLIMYAITSLAFVVAFALYRTELFTYLDELSLWLRADEQYGQAVLFFLIFLTTIPPIPLYSTLIILSGYTFGAWTGAIISYFAALFGALAVFLVSRAFFRSSIERWLSSCTSIRRAVRAIERRPKLLFLVRLAPYPYNVMNCLLAASPTLTLHTYTVCTALSLFKVIVHTSVGAGIHSFRDYNSNSSDSASEAHEENWMGRLYTIGGIVLCFVLLVYLSIVARRAVDDELDDAPIAARDMEETRGFLSEQESDAEMGGYPARSTSTRDRQMVEIESPYKGRR</sequence>
<comment type="similarity">
    <text evidence="3">Belongs to the TVP38/TMEM64 family.</text>
</comment>
<evidence type="ECO:0000256" key="9">
    <source>
        <dbReference type="ARBA" id="ARBA00023136"/>
    </source>
</evidence>
<evidence type="ECO:0000256" key="10">
    <source>
        <dbReference type="SAM" id="MobiDB-lite"/>
    </source>
</evidence>
<dbReference type="Proteomes" id="UP000567179">
    <property type="component" value="Unassembled WGS sequence"/>
</dbReference>
<evidence type="ECO:0000256" key="7">
    <source>
        <dbReference type="ARBA" id="ARBA00022989"/>
    </source>
</evidence>
<protein>
    <recommendedName>
        <fullName evidence="4">Golgi apparatus membrane protein TVP38</fullName>
    </recommendedName>
    <alternativeName>
        <fullName evidence="5">Golgi apparatus membrane protein tvp38</fullName>
    </alternativeName>
</protein>
<evidence type="ECO:0000256" key="4">
    <source>
        <dbReference type="ARBA" id="ARBA00013533"/>
    </source>
</evidence>
<feature type="compositionally biased region" description="Low complexity" evidence="10">
    <location>
        <begin position="54"/>
        <end position="66"/>
    </location>
</feature>
<dbReference type="GO" id="GO:0016192">
    <property type="term" value="P:vesicle-mediated transport"/>
    <property type="evidence" value="ECO:0007669"/>
    <property type="project" value="TreeGrafter"/>
</dbReference>
<feature type="transmembrane region" description="Helical" evidence="11">
    <location>
        <begin position="202"/>
        <end position="223"/>
    </location>
</feature>
<evidence type="ECO:0000313" key="14">
    <source>
        <dbReference type="Proteomes" id="UP000567179"/>
    </source>
</evidence>
<feature type="compositionally biased region" description="Basic and acidic residues" evidence="10">
    <location>
        <begin position="389"/>
        <end position="406"/>
    </location>
</feature>
<comment type="caution">
    <text evidence="13">The sequence shown here is derived from an EMBL/GenBank/DDBJ whole genome shotgun (WGS) entry which is preliminary data.</text>
</comment>
<name>A0A8H5F3H9_9AGAR</name>
<evidence type="ECO:0000256" key="8">
    <source>
        <dbReference type="ARBA" id="ARBA00023034"/>
    </source>
</evidence>
<feature type="domain" description="VTT" evidence="12">
    <location>
        <begin position="182"/>
        <end position="298"/>
    </location>
</feature>
<evidence type="ECO:0000256" key="6">
    <source>
        <dbReference type="ARBA" id="ARBA00022692"/>
    </source>
</evidence>
<comment type="subcellular location">
    <subcellularLocation>
        <location evidence="2">Golgi apparatus membrane</location>
        <topology evidence="2">Multi-pass membrane protein</topology>
    </subcellularLocation>
</comment>
<dbReference type="InterPro" id="IPR051076">
    <property type="entry name" value="Golgi_membrane_TVP38/TMEM64"/>
</dbReference>
<dbReference type="EMBL" id="JAACJJ010000028">
    <property type="protein sequence ID" value="KAF5322182.1"/>
    <property type="molecule type" value="Genomic_DNA"/>
</dbReference>
<organism evidence="13 14">
    <name type="scientific">Psilocybe cf. subviscida</name>
    <dbReference type="NCBI Taxonomy" id="2480587"/>
    <lineage>
        <taxon>Eukaryota</taxon>
        <taxon>Fungi</taxon>
        <taxon>Dikarya</taxon>
        <taxon>Basidiomycota</taxon>
        <taxon>Agaricomycotina</taxon>
        <taxon>Agaricomycetes</taxon>
        <taxon>Agaricomycetidae</taxon>
        <taxon>Agaricales</taxon>
        <taxon>Agaricineae</taxon>
        <taxon>Strophariaceae</taxon>
        <taxon>Psilocybe</taxon>
    </lineage>
</organism>
<feature type="transmembrane region" description="Helical" evidence="11">
    <location>
        <begin position="164"/>
        <end position="190"/>
    </location>
</feature>